<name>A0A139H1A6_9PEZI</name>
<dbReference type="AlphaFoldDB" id="A0A139H1A6"/>
<evidence type="ECO:0000313" key="2">
    <source>
        <dbReference type="Proteomes" id="UP000070133"/>
    </source>
</evidence>
<gene>
    <name evidence="1" type="ORF">AC578_2682</name>
</gene>
<dbReference type="OrthoDB" id="62952at2759"/>
<evidence type="ECO:0000313" key="1">
    <source>
        <dbReference type="EMBL" id="KXS96168.1"/>
    </source>
</evidence>
<reference evidence="1 2" key="1">
    <citation type="submission" date="2015-07" db="EMBL/GenBank/DDBJ databases">
        <title>Comparative genomics of the Sigatoka disease complex on banana suggests a link between parallel evolutionary changes in Pseudocercospora fijiensis and Pseudocercospora eumusae and increased virulence on the banana host.</title>
        <authorList>
            <person name="Chang T.-C."/>
            <person name="Salvucci A."/>
            <person name="Crous P.W."/>
            <person name="Stergiopoulos I."/>
        </authorList>
    </citation>
    <scope>NUCLEOTIDE SEQUENCE [LARGE SCALE GENOMIC DNA]</scope>
    <source>
        <strain evidence="1 2">CBS 114824</strain>
    </source>
</reference>
<keyword evidence="2" id="KW-1185">Reference proteome</keyword>
<accession>A0A139H1A6</accession>
<comment type="caution">
    <text evidence="1">The sequence shown here is derived from an EMBL/GenBank/DDBJ whole genome shotgun (WGS) entry which is preliminary data.</text>
</comment>
<evidence type="ECO:0008006" key="3">
    <source>
        <dbReference type="Google" id="ProtNLM"/>
    </source>
</evidence>
<organism evidence="1 2">
    <name type="scientific">Pseudocercospora eumusae</name>
    <dbReference type="NCBI Taxonomy" id="321146"/>
    <lineage>
        <taxon>Eukaryota</taxon>
        <taxon>Fungi</taxon>
        <taxon>Dikarya</taxon>
        <taxon>Ascomycota</taxon>
        <taxon>Pezizomycotina</taxon>
        <taxon>Dothideomycetes</taxon>
        <taxon>Dothideomycetidae</taxon>
        <taxon>Mycosphaerellales</taxon>
        <taxon>Mycosphaerellaceae</taxon>
        <taxon>Pseudocercospora</taxon>
    </lineage>
</organism>
<dbReference type="Proteomes" id="UP000070133">
    <property type="component" value="Unassembled WGS sequence"/>
</dbReference>
<dbReference type="EMBL" id="LFZN01000184">
    <property type="protein sequence ID" value="KXS96168.1"/>
    <property type="molecule type" value="Genomic_DNA"/>
</dbReference>
<protein>
    <recommendedName>
        <fullName evidence="3">F-box domain-containing protein</fullName>
    </recommendedName>
</protein>
<proteinExistence type="predicted"/>
<sequence>MSPTAHITQRCSTPAIMTSLPTSNNDSDFDCVQQTTSFYEIPAEIRNEIYELAMPRREEVKLVVASPAWDSIMTTGVQPGITRATRQTRAESLSMFYANNVFEAFIERFDFRQLIHFVRCATSGPKPPKLDIHVKLLNRMTCFRGLLDLAYAWRKLKHQSVHITVHSCLFDGSRSRYQSEIVSEAFNIAERLDVQEPASA</sequence>